<feature type="binding site" evidence="9">
    <location>
        <begin position="301"/>
        <end position="302"/>
    </location>
    <ligand>
        <name>pyridoxal 5'-phosphate</name>
        <dbReference type="ChEBI" id="CHEBI:597326"/>
    </ligand>
</feature>
<comment type="pathway">
    <text evidence="2 9">Cofactor biosynthesis; biotin biosynthesis; 7,8-diaminononanoate from 8-amino-7-oxononanoate (SAM route): step 1/1.</text>
</comment>
<proteinExistence type="inferred from homology"/>
<feature type="binding site" evidence="9">
    <location>
        <position position="238"/>
    </location>
    <ligand>
        <name>pyridoxal 5'-phosphate</name>
        <dbReference type="ChEBI" id="CHEBI:597326"/>
    </ligand>
</feature>
<evidence type="ECO:0000256" key="9">
    <source>
        <dbReference type="HAMAP-Rule" id="MF_00834"/>
    </source>
</evidence>
<evidence type="ECO:0000256" key="5">
    <source>
        <dbReference type="ARBA" id="ARBA00022691"/>
    </source>
</evidence>
<dbReference type="PANTHER" id="PTHR42684">
    <property type="entry name" value="ADENOSYLMETHIONINE-8-AMINO-7-OXONONANOATE AMINOTRANSFERASE"/>
    <property type="match status" value="1"/>
</dbReference>
<keyword evidence="7 9" id="KW-0663">Pyridoxal phosphate</keyword>
<dbReference type="EMBL" id="CP051774">
    <property type="protein sequence ID" value="QJE96121.1"/>
    <property type="molecule type" value="Genomic_DNA"/>
</dbReference>
<evidence type="ECO:0000313" key="10">
    <source>
        <dbReference type="EMBL" id="QJE96121.1"/>
    </source>
</evidence>
<evidence type="ECO:0000256" key="7">
    <source>
        <dbReference type="ARBA" id="ARBA00022898"/>
    </source>
</evidence>
<comment type="function">
    <text evidence="9">Catalyzes the transfer of the alpha-amino group from S-adenosyl-L-methionine (SAM) to 7-keto-8-aminopelargonic acid (KAPA) to form 7,8-diaminopelargonic acid (DAPA). It is the only aminotransferase known to utilize SAM as an amino donor.</text>
</comment>
<dbReference type="NCBIfam" id="TIGR00508">
    <property type="entry name" value="bioA"/>
    <property type="match status" value="1"/>
</dbReference>
<dbReference type="EC" id="2.6.1.62" evidence="9"/>
<dbReference type="InterPro" id="IPR015422">
    <property type="entry name" value="PyrdxlP-dep_Trfase_small"/>
</dbReference>
<feature type="binding site" evidence="9">
    <location>
        <position position="300"/>
    </location>
    <ligand>
        <name>substrate</name>
    </ligand>
</feature>
<comment type="subcellular location">
    <subcellularLocation>
        <location evidence="9">Cytoplasm</location>
    </subcellularLocation>
</comment>
<feature type="modified residue" description="N6-(pyridoxal phosphate)lysine" evidence="9">
    <location>
        <position position="267"/>
    </location>
</feature>
<name>A0A858RHR8_9BACT</name>
<dbReference type="GO" id="GO:0030170">
    <property type="term" value="F:pyridoxal phosphate binding"/>
    <property type="evidence" value="ECO:0007669"/>
    <property type="project" value="UniProtKB-UniRule"/>
</dbReference>
<keyword evidence="9" id="KW-0963">Cytoplasm</keyword>
<keyword evidence="6 9" id="KW-0093">Biotin biosynthesis</keyword>
<dbReference type="InterPro" id="IPR005815">
    <property type="entry name" value="BioA"/>
</dbReference>
<keyword evidence="3 9" id="KW-0032">Aminotransferase</keyword>
<dbReference type="Gene3D" id="3.40.640.10">
    <property type="entry name" value="Type I PLP-dependent aspartate aminotransferase-like (Major domain)"/>
    <property type="match status" value="1"/>
</dbReference>
<evidence type="ECO:0000256" key="4">
    <source>
        <dbReference type="ARBA" id="ARBA00022679"/>
    </source>
</evidence>
<comment type="cofactor">
    <cofactor evidence="1 9">
        <name>pyridoxal 5'-phosphate</name>
        <dbReference type="ChEBI" id="CHEBI:597326"/>
    </cofactor>
</comment>
<keyword evidence="5 9" id="KW-0949">S-adenosyl-L-methionine</keyword>
<dbReference type="RefSeq" id="WP_169454522.1">
    <property type="nucleotide sequence ID" value="NZ_CP051774.1"/>
</dbReference>
<keyword evidence="4 9" id="KW-0808">Transferase</keyword>
<dbReference type="Proteomes" id="UP000501812">
    <property type="component" value="Chromosome"/>
</dbReference>
<gene>
    <name evidence="9 10" type="primary">bioA</name>
    <name evidence="10" type="ORF">HHL09_10100</name>
</gene>
<dbReference type="InterPro" id="IPR015421">
    <property type="entry name" value="PyrdxlP-dep_Trfase_major"/>
</dbReference>
<evidence type="ECO:0000256" key="2">
    <source>
        <dbReference type="ARBA" id="ARBA00005063"/>
    </source>
</evidence>
<keyword evidence="11" id="KW-1185">Reference proteome</keyword>
<dbReference type="InterPro" id="IPR005814">
    <property type="entry name" value="Aminotrans_3"/>
</dbReference>
<dbReference type="GO" id="GO:0009102">
    <property type="term" value="P:biotin biosynthetic process"/>
    <property type="evidence" value="ECO:0007669"/>
    <property type="project" value="UniProtKB-UniRule"/>
</dbReference>
<feature type="binding site" evidence="9">
    <location>
        <position position="394"/>
    </location>
    <ligand>
        <name>substrate</name>
    </ligand>
</feature>
<evidence type="ECO:0000256" key="3">
    <source>
        <dbReference type="ARBA" id="ARBA00022576"/>
    </source>
</evidence>
<feature type="binding site" evidence="9">
    <location>
        <position position="267"/>
    </location>
    <ligand>
        <name>substrate</name>
    </ligand>
</feature>
<dbReference type="AlphaFoldDB" id="A0A858RHR8"/>
<protein>
    <recommendedName>
        <fullName evidence="9">Adenosylmethionine-8-amino-7-oxononanoate aminotransferase</fullName>
        <ecNumber evidence="9">2.6.1.62</ecNumber>
    </recommendedName>
    <alternativeName>
        <fullName evidence="9">7,8-diamino-pelargonic acid aminotransferase</fullName>
        <shortName evidence="9">DAPA AT</shortName>
        <shortName evidence="9">DAPA aminotransferase</shortName>
    </alternativeName>
    <alternativeName>
        <fullName evidence="9">7,8-diaminononanoate synthase</fullName>
        <shortName evidence="9">DANS</shortName>
    </alternativeName>
    <alternativeName>
        <fullName evidence="9">Diaminopelargonic acid synthase</fullName>
    </alternativeName>
</protein>
<sequence length="433" mass="47622">MREDTRRWIEADKAHCWHPFTPQAAWEAGEPLVLVRGEGAWLWDSEGRKYLDGNSSIWTNIHGHNHPALNEALTRQLTEVAHVSYLGFANPRASELAARLSGLFPPGTLERVFFSDDGSTAIECAMKMAIQYRQLTGEPERTGFIAFDQAYHGDTLGAASLGGVSRFHDRFRKHGATVTFVSGMEALRELPWEAVKGCAAVVIEPLMQGVNEMRPWPAGMLRELREWCDAHDVHLMLDEVMTGFGRTGKMFACLHEEVTPDYLCVAKGITGGYLPMAATLTTGHVYEAFLGEDDRAFYYGHSYTANPLGCALALASLDIFEAEKTLENLQPKIARMAELLAGLKAESRFVHEIRQCGFVAGIELRQADGTRFPVQLQTGSKVCLAAREHGLLTRPVRDTIVLMPPLSISTAELVHAVDAISAAINAVSTGQAE</sequence>
<evidence type="ECO:0000256" key="8">
    <source>
        <dbReference type="ARBA" id="ARBA00048449"/>
    </source>
</evidence>
<comment type="catalytic activity">
    <reaction evidence="8 9">
        <text>(8S)-8-amino-7-oxononanoate + S-adenosyl-L-methionine = S-adenosyl-4-methylsulfanyl-2-oxobutanoate + (7R,8S)-7,8-diammoniononanoate</text>
        <dbReference type="Rhea" id="RHEA:16861"/>
        <dbReference type="ChEBI" id="CHEBI:16490"/>
        <dbReference type="ChEBI" id="CHEBI:59789"/>
        <dbReference type="ChEBI" id="CHEBI:149468"/>
        <dbReference type="ChEBI" id="CHEBI:149469"/>
        <dbReference type="EC" id="2.6.1.62"/>
    </reaction>
</comment>
<evidence type="ECO:0000256" key="6">
    <source>
        <dbReference type="ARBA" id="ARBA00022756"/>
    </source>
</evidence>
<dbReference type="SUPFAM" id="SSF53383">
    <property type="entry name" value="PLP-dependent transferases"/>
    <property type="match status" value="1"/>
</dbReference>
<dbReference type="InterPro" id="IPR015424">
    <property type="entry name" value="PyrdxlP-dep_Trfase"/>
</dbReference>
<comment type="caution">
    <text evidence="9">Lacks conserved residue(s) required for the propagation of feature annotation.</text>
</comment>
<feature type="binding site" evidence="9">
    <location>
        <position position="151"/>
    </location>
    <ligand>
        <name>substrate</name>
    </ligand>
</feature>
<dbReference type="KEGG" id="luo:HHL09_10100"/>
<comment type="subunit">
    <text evidence="9">Homodimer.</text>
</comment>
<feature type="binding site" evidence="9">
    <location>
        <begin position="118"/>
        <end position="119"/>
    </location>
    <ligand>
        <name>pyridoxal 5'-phosphate</name>
        <dbReference type="ChEBI" id="CHEBI:597326"/>
    </ligand>
</feature>
<dbReference type="GO" id="GO:0004015">
    <property type="term" value="F:adenosylmethionine-8-amino-7-oxononanoate transaminase activity"/>
    <property type="evidence" value="ECO:0007669"/>
    <property type="project" value="UniProtKB-UniRule"/>
</dbReference>
<reference evidence="10 11" key="1">
    <citation type="submission" date="2020-04" db="EMBL/GenBank/DDBJ databases">
        <title>Luteolibacter sp. G-1-1-1 isolated from soil.</title>
        <authorList>
            <person name="Dahal R.H."/>
        </authorList>
    </citation>
    <scope>NUCLEOTIDE SEQUENCE [LARGE SCALE GENOMIC DNA]</scope>
    <source>
        <strain evidence="10 11">G-1-1-1</strain>
    </source>
</reference>
<evidence type="ECO:0000313" key="11">
    <source>
        <dbReference type="Proteomes" id="UP000501812"/>
    </source>
</evidence>
<evidence type="ECO:0000256" key="1">
    <source>
        <dbReference type="ARBA" id="ARBA00001933"/>
    </source>
</evidence>
<dbReference type="GO" id="GO:0005737">
    <property type="term" value="C:cytoplasm"/>
    <property type="evidence" value="ECO:0007669"/>
    <property type="project" value="UniProtKB-SubCell"/>
</dbReference>
<dbReference type="PANTHER" id="PTHR42684:SF17">
    <property type="entry name" value="ADENOSYLMETHIONINE-8-AMINO-7-OXONONANOATE AMINOTRANSFERASE"/>
    <property type="match status" value="1"/>
</dbReference>
<accession>A0A858RHR8</accession>
<comment type="similarity">
    <text evidence="9">Belongs to the class-III pyridoxal-phosphate-dependent aminotransferase family. BioA subfamily.</text>
</comment>
<dbReference type="UniPathway" id="UPA00078">
    <property type="reaction ID" value="UER00160"/>
</dbReference>
<organism evidence="10 11">
    <name type="scientific">Luteolibacter luteus</name>
    <dbReference type="NCBI Taxonomy" id="2728835"/>
    <lineage>
        <taxon>Bacteria</taxon>
        <taxon>Pseudomonadati</taxon>
        <taxon>Verrucomicrobiota</taxon>
        <taxon>Verrucomicrobiia</taxon>
        <taxon>Verrucomicrobiales</taxon>
        <taxon>Verrucomicrobiaceae</taxon>
        <taxon>Luteolibacter</taxon>
    </lineage>
</organism>
<dbReference type="Gene3D" id="3.90.1150.10">
    <property type="entry name" value="Aspartate Aminotransferase, domain 1"/>
    <property type="match status" value="1"/>
</dbReference>
<dbReference type="Pfam" id="PF00202">
    <property type="entry name" value="Aminotran_3"/>
    <property type="match status" value="1"/>
</dbReference>
<dbReference type="HAMAP" id="MF_00834">
    <property type="entry name" value="BioA"/>
    <property type="match status" value="1"/>
</dbReference>
<feature type="site" description="Participates in the substrate recognition with KAPA and in a stacking interaction with the adenine ring of SAM" evidence="9">
    <location>
        <position position="20"/>
    </location>
</feature>
<dbReference type="FunFam" id="3.40.640.10:FF:000004">
    <property type="entry name" value="Acetylornithine aminotransferase"/>
    <property type="match status" value="1"/>
</dbReference>
<dbReference type="CDD" id="cd00610">
    <property type="entry name" value="OAT_like"/>
    <property type="match status" value="1"/>
</dbReference>